<accession>A0A518D2N6</accession>
<name>A0A518D2N6_9BACT</name>
<dbReference type="InterPro" id="IPR001787">
    <property type="entry name" value="Ribosomal_bL21"/>
</dbReference>
<dbReference type="InterPro" id="IPR018258">
    <property type="entry name" value="Ribosomal_bL21_CS"/>
</dbReference>
<dbReference type="Proteomes" id="UP000319342">
    <property type="component" value="Chromosome"/>
</dbReference>
<dbReference type="GO" id="GO:0019843">
    <property type="term" value="F:rRNA binding"/>
    <property type="evidence" value="ECO:0007669"/>
    <property type="project" value="UniProtKB-UniRule"/>
</dbReference>
<keyword evidence="9" id="KW-1185">Reference proteome</keyword>
<evidence type="ECO:0000256" key="4">
    <source>
        <dbReference type="ARBA" id="ARBA00022980"/>
    </source>
</evidence>
<dbReference type="RefSeq" id="WP_145189645.1">
    <property type="nucleotide sequence ID" value="NZ_CP036290.1"/>
</dbReference>
<dbReference type="HAMAP" id="MF_01363">
    <property type="entry name" value="Ribosomal_bL21"/>
    <property type="match status" value="1"/>
</dbReference>
<dbReference type="GO" id="GO:0003735">
    <property type="term" value="F:structural constituent of ribosome"/>
    <property type="evidence" value="ECO:0007669"/>
    <property type="project" value="InterPro"/>
</dbReference>
<gene>
    <name evidence="6 8" type="primary">rplU</name>
    <name evidence="8" type="ORF">Pla163_28720</name>
</gene>
<dbReference type="OrthoDB" id="9813334at2"/>
<dbReference type="GO" id="GO:0006412">
    <property type="term" value="P:translation"/>
    <property type="evidence" value="ECO:0007669"/>
    <property type="project" value="UniProtKB-UniRule"/>
</dbReference>
<evidence type="ECO:0000256" key="6">
    <source>
        <dbReference type="HAMAP-Rule" id="MF_01363"/>
    </source>
</evidence>
<keyword evidence="3 6" id="KW-0694">RNA-binding</keyword>
<reference evidence="8 9" key="1">
    <citation type="submission" date="2019-02" db="EMBL/GenBank/DDBJ databases">
        <title>Deep-cultivation of Planctomycetes and their phenomic and genomic characterization uncovers novel biology.</title>
        <authorList>
            <person name="Wiegand S."/>
            <person name="Jogler M."/>
            <person name="Boedeker C."/>
            <person name="Pinto D."/>
            <person name="Vollmers J."/>
            <person name="Rivas-Marin E."/>
            <person name="Kohn T."/>
            <person name="Peeters S.H."/>
            <person name="Heuer A."/>
            <person name="Rast P."/>
            <person name="Oberbeckmann S."/>
            <person name="Bunk B."/>
            <person name="Jeske O."/>
            <person name="Meyerdierks A."/>
            <person name="Storesund J.E."/>
            <person name="Kallscheuer N."/>
            <person name="Luecker S."/>
            <person name="Lage O.M."/>
            <person name="Pohl T."/>
            <person name="Merkel B.J."/>
            <person name="Hornburger P."/>
            <person name="Mueller R.-W."/>
            <person name="Bruemmer F."/>
            <person name="Labrenz M."/>
            <person name="Spormann A.M."/>
            <person name="Op den Camp H."/>
            <person name="Overmann J."/>
            <person name="Amann R."/>
            <person name="Jetten M.S.M."/>
            <person name="Mascher T."/>
            <person name="Medema M.H."/>
            <person name="Devos D.P."/>
            <person name="Kaster A.-K."/>
            <person name="Ovreas L."/>
            <person name="Rohde M."/>
            <person name="Galperin M.Y."/>
            <person name="Jogler C."/>
        </authorList>
    </citation>
    <scope>NUCLEOTIDE SEQUENCE [LARGE SCALE GENOMIC DNA]</scope>
    <source>
        <strain evidence="8 9">Pla163</strain>
    </source>
</reference>
<sequence>MYAIISDRGRQTTVRVGDVVDLDLSDAEPGSEITLDRVLLLGGEGGVRLGAPTVAGASVTAKVIGLHKGEKVIAFRFRRRKNVRVKRGHRQRYTRVEVTGING</sequence>
<comment type="function">
    <text evidence="6 7">This protein binds to 23S rRNA in the presence of protein L20.</text>
</comment>
<dbReference type="SUPFAM" id="SSF141091">
    <property type="entry name" value="L21p-like"/>
    <property type="match status" value="1"/>
</dbReference>
<dbReference type="EMBL" id="CP036290">
    <property type="protein sequence ID" value="QDU85738.1"/>
    <property type="molecule type" value="Genomic_DNA"/>
</dbReference>
<dbReference type="PANTHER" id="PTHR21349">
    <property type="entry name" value="50S RIBOSOMAL PROTEIN L21"/>
    <property type="match status" value="1"/>
</dbReference>
<dbReference type="GO" id="GO:1990904">
    <property type="term" value="C:ribonucleoprotein complex"/>
    <property type="evidence" value="ECO:0007669"/>
    <property type="project" value="UniProtKB-KW"/>
</dbReference>
<keyword evidence="5 6" id="KW-0687">Ribonucleoprotein</keyword>
<comment type="subunit">
    <text evidence="6">Part of the 50S ribosomal subunit. Contacts protein L20.</text>
</comment>
<organism evidence="8 9">
    <name type="scientific">Rohdeia mirabilis</name>
    <dbReference type="NCBI Taxonomy" id="2528008"/>
    <lineage>
        <taxon>Bacteria</taxon>
        <taxon>Pseudomonadati</taxon>
        <taxon>Planctomycetota</taxon>
        <taxon>Planctomycetia</taxon>
        <taxon>Planctomycetia incertae sedis</taxon>
        <taxon>Rohdeia</taxon>
    </lineage>
</organism>
<dbReference type="GO" id="GO:0005840">
    <property type="term" value="C:ribosome"/>
    <property type="evidence" value="ECO:0007669"/>
    <property type="project" value="UniProtKB-KW"/>
</dbReference>
<dbReference type="Pfam" id="PF00829">
    <property type="entry name" value="Ribosomal_L21p"/>
    <property type="match status" value="1"/>
</dbReference>
<dbReference type="PANTHER" id="PTHR21349:SF0">
    <property type="entry name" value="LARGE RIBOSOMAL SUBUNIT PROTEIN BL21M"/>
    <property type="match status" value="1"/>
</dbReference>
<evidence type="ECO:0000256" key="7">
    <source>
        <dbReference type="RuleBase" id="RU000562"/>
    </source>
</evidence>
<dbReference type="InterPro" id="IPR036164">
    <property type="entry name" value="bL21-like_sf"/>
</dbReference>
<evidence type="ECO:0000313" key="8">
    <source>
        <dbReference type="EMBL" id="QDU85738.1"/>
    </source>
</evidence>
<dbReference type="GO" id="GO:0005737">
    <property type="term" value="C:cytoplasm"/>
    <property type="evidence" value="ECO:0007669"/>
    <property type="project" value="UniProtKB-ARBA"/>
</dbReference>
<dbReference type="InterPro" id="IPR028909">
    <property type="entry name" value="bL21-like"/>
</dbReference>
<evidence type="ECO:0000256" key="3">
    <source>
        <dbReference type="ARBA" id="ARBA00022884"/>
    </source>
</evidence>
<proteinExistence type="inferred from homology"/>
<keyword evidence="4 6" id="KW-0689">Ribosomal protein</keyword>
<evidence type="ECO:0000256" key="5">
    <source>
        <dbReference type="ARBA" id="ARBA00023274"/>
    </source>
</evidence>
<keyword evidence="2 6" id="KW-0699">rRNA-binding</keyword>
<evidence type="ECO:0000313" key="9">
    <source>
        <dbReference type="Proteomes" id="UP000319342"/>
    </source>
</evidence>
<evidence type="ECO:0000256" key="2">
    <source>
        <dbReference type="ARBA" id="ARBA00022730"/>
    </source>
</evidence>
<dbReference type="AlphaFoldDB" id="A0A518D2N6"/>
<dbReference type="PROSITE" id="PS01169">
    <property type="entry name" value="RIBOSOMAL_L21"/>
    <property type="match status" value="1"/>
</dbReference>
<dbReference type="NCBIfam" id="TIGR00061">
    <property type="entry name" value="L21"/>
    <property type="match status" value="1"/>
</dbReference>
<evidence type="ECO:0000256" key="1">
    <source>
        <dbReference type="ARBA" id="ARBA00008563"/>
    </source>
</evidence>
<comment type="similarity">
    <text evidence="1 6 7">Belongs to the bacterial ribosomal protein bL21 family.</text>
</comment>
<protein>
    <recommendedName>
        <fullName evidence="6">Large ribosomal subunit protein bL21</fullName>
    </recommendedName>
</protein>